<reference evidence="2 3" key="1">
    <citation type="journal article" date="2015" name="BMC Genomics">
        <title>The genome of the truffle-parasite Tolypocladium ophioglossoides and the evolution of antifungal peptaibiotics.</title>
        <authorList>
            <person name="Quandt C.A."/>
            <person name="Bushley K.E."/>
            <person name="Spatafora J.W."/>
        </authorList>
    </citation>
    <scope>NUCLEOTIDE SEQUENCE [LARGE SCALE GENOMIC DNA]</scope>
    <source>
        <strain evidence="2 3">CBS 100239</strain>
    </source>
</reference>
<organism evidence="2 3">
    <name type="scientific">Tolypocladium ophioglossoides (strain CBS 100239)</name>
    <name type="common">Snaketongue truffleclub</name>
    <name type="synonym">Elaphocordyceps ophioglossoides</name>
    <dbReference type="NCBI Taxonomy" id="1163406"/>
    <lineage>
        <taxon>Eukaryota</taxon>
        <taxon>Fungi</taxon>
        <taxon>Dikarya</taxon>
        <taxon>Ascomycota</taxon>
        <taxon>Pezizomycotina</taxon>
        <taxon>Sordariomycetes</taxon>
        <taxon>Hypocreomycetidae</taxon>
        <taxon>Hypocreales</taxon>
        <taxon>Ophiocordycipitaceae</taxon>
        <taxon>Tolypocladium</taxon>
    </lineage>
</organism>
<evidence type="ECO:0000256" key="1">
    <source>
        <dbReference type="SAM" id="MobiDB-lite"/>
    </source>
</evidence>
<feature type="compositionally biased region" description="Basic and acidic residues" evidence="1">
    <location>
        <begin position="141"/>
        <end position="156"/>
    </location>
</feature>
<evidence type="ECO:0000313" key="2">
    <source>
        <dbReference type="EMBL" id="KND86142.1"/>
    </source>
</evidence>
<protein>
    <submittedName>
        <fullName evidence="2">Uncharacterized protein</fullName>
    </submittedName>
</protein>
<feature type="compositionally biased region" description="Low complexity" evidence="1">
    <location>
        <begin position="1"/>
        <end position="14"/>
    </location>
</feature>
<keyword evidence="3" id="KW-1185">Reference proteome</keyword>
<sequence length="298" mass="32354">MCNPQSNSSPQPSQTKDSHRSDPPQQAVRVRRTQLPSNKSPSNLNYLHAENKVLLIVPSARFPPSPKKQTLRPVSLVHSRSVAAETKQTTLPSCKRSLHRRSLAAPRISRIDVSHSGEQRPRRIPQLPARRSTKPSPSAPSRDHERESPRPHETRTAKQAPPRNGSLATRGRLPLPGPRFALSAPSDPAVALTTGSGLLVSKLLSPSRGRAVANLLHGQRQQLKLASRHASIPGRMGSVYAVPGLPPCAHDTHCRRHHPAVAAPSWVLLVVAAHPRRLPPLALLPALRGRSGHVAGRL</sequence>
<gene>
    <name evidence="2" type="ORF">TOPH_09234</name>
</gene>
<comment type="caution">
    <text evidence="2">The sequence shown here is derived from an EMBL/GenBank/DDBJ whole genome shotgun (WGS) entry which is preliminary data.</text>
</comment>
<dbReference type="Proteomes" id="UP000036947">
    <property type="component" value="Unassembled WGS sequence"/>
</dbReference>
<feature type="compositionally biased region" description="Basic and acidic residues" evidence="1">
    <location>
        <begin position="109"/>
        <end position="121"/>
    </location>
</feature>
<name>A0A0L0MW90_TOLOC</name>
<dbReference type="EMBL" id="LFRF01000079">
    <property type="protein sequence ID" value="KND86142.1"/>
    <property type="molecule type" value="Genomic_DNA"/>
</dbReference>
<feature type="region of interest" description="Disordered" evidence="1">
    <location>
        <begin position="1"/>
        <end position="44"/>
    </location>
</feature>
<dbReference type="AlphaFoldDB" id="A0A0L0MW90"/>
<evidence type="ECO:0000313" key="3">
    <source>
        <dbReference type="Proteomes" id="UP000036947"/>
    </source>
</evidence>
<accession>A0A0L0MW90</accession>
<feature type="compositionally biased region" description="Polar residues" evidence="1">
    <location>
        <begin position="34"/>
        <end position="44"/>
    </location>
</feature>
<proteinExistence type="predicted"/>
<feature type="region of interest" description="Disordered" evidence="1">
    <location>
        <begin position="61"/>
        <end position="181"/>
    </location>
</feature>